<sequence>MNNMEPGVEMFSPEPILKTDTDADNGEDTTASSSNKVLSAKEDELISLETLRESPVQWPERFPGMDEYLTMSRTPIHTPSADYSHNLTSTDRAKITQLASLTPDQLIEKIKSMHDEIYQLGLRESKEMTRGKLLGIFDRMAKVKK</sequence>
<dbReference type="InterPro" id="IPR018737">
    <property type="entry name" value="DREAM_LIN52"/>
</dbReference>
<dbReference type="Proteomes" id="UP000504633">
    <property type="component" value="Unplaced"/>
</dbReference>
<dbReference type="GO" id="GO:0006355">
    <property type="term" value="P:regulation of DNA-templated transcription"/>
    <property type="evidence" value="ECO:0007669"/>
    <property type="project" value="InterPro"/>
</dbReference>
<reference evidence="4" key="1">
    <citation type="submission" date="2025-08" db="UniProtKB">
        <authorList>
            <consortium name="RefSeq"/>
        </authorList>
    </citation>
    <scope>IDENTIFICATION</scope>
    <source>
        <strain evidence="4">15085-1641.00</strain>
        <tissue evidence="4">Whole body</tissue>
    </source>
</reference>
<protein>
    <submittedName>
        <fullName evidence="4">Protein lin-52 homolog</fullName>
    </submittedName>
</protein>
<dbReference type="GO" id="GO:0070176">
    <property type="term" value="C:DRM complex"/>
    <property type="evidence" value="ECO:0007669"/>
    <property type="project" value="InterPro"/>
</dbReference>
<dbReference type="RefSeq" id="XP_023161463.1">
    <property type="nucleotide sequence ID" value="XM_023305695.2"/>
</dbReference>
<feature type="compositionally biased region" description="Polar residues" evidence="2">
    <location>
        <begin position="28"/>
        <end position="37"/>
    </location>
</feature>
<dbReference type="GeneID" id="111593097"/>
<gene>
    <name evidence="4" type="primary">LOC111593097</name>
</gene>
<dbReference type="KEGG" id="dhe:111593097"/>
<dbReference type="OrthoDB" id="5834362at2759"/>
<dbReference type="PANTHER" id="PTHR31489:SF2">
    <property type="entry name" value="PROTEIN LIN-52 HOMOLOG"/>
    <property type="match status" value="1"/>
</dbReference>
<dbReference type="PANTHER" id="PTHR31489">
    <property type="entry name" value="LIN52 FAMILY MEMBER"/>
    <property type="match status" value="1"/>
</dbReference>
<evidence type="ECO:0000256" key="1">
    <source>
        <dbReference type="ARBA" id="ARBA00005456"/>
    </source>
</evidence>
<comment type="similarity">
    <text evidence="1">Belongs to the lin-52 family.</text>
</comment>
<feature type="region of interest" description="Disordered" evidence="2">
    <location>
        <begin position="1"/>
        <end position="38"/>
    </location>
</feature>
<keyword evidence="3" id="KW-1185">Reference proteome</keyword>
<evidence type="ECO:0000313" key="4">
    <source>
        <dbReference type="RefSeq" id="XP_023161463.1"/>
    </source>
</evidence>
<evidence type="ECO:0000313" key="3">
    <source>
        <dbReference type="Proteomes" id="UP000504633"/>
    </source>
</evidence>
<evidence type="ECO:0000256" key="2">
    <source>
        <dbReference type="SAM" id="MobiDB-lite"/>
    </source>
</evidence>
<name>A0A6J1LE07_DROHY</name>
<proteinExistence type="inferred from homology"/>
<organism evidence="3 4">
    <name type="scientific">Drosophila hydei</name>
    <name type="common">Fruit fly</name>
    <dbReference type="NCBI Taxonomy" id="7224"/>
    <lineage>
        <taxon>Eukaryota</taxon>
        <taxon>Metazoa</taxon>
        <taxon>Ecdysozoa</taxon>
        <taxon>Arthropoda</taxon>
        <taxon>Hexapoda</taxon>
        <taxon>Insecta</taxon>
        <taxon>Pterygota</taxon>
        <taxon>Neoptera</taxon>
        <taxon>Endopterygota</taxon>
        <taxon>Diptera</taxon>
        <taxon>Brachycera</taxon>
        <taxon>Muscomorpha</taxon>
        <taxon>Ephydroidea</taxon>
        <taxon>Drosophilidae</taxon>
        <taxon>Drosophila</taxon>
    </lineage>
</organism>
<dbReference type="AlphaFoldDB" id="A0A6J1LE07"/>
<dbReference type="Pfam" id="PF10044">
    <property type="entry name" value="LIN52"/>
    <property type="match status" value="1"/>
</dbReference>
<accession>A0A6J1LE07</accession>
<dbReference type="OMA" id="NVQNTAY"/>